<proteinExistence type="predicted"/>
<feature type="region of interest" description="Disordered" evidence="1">
    <location>
        <begin position="134"/>
        <end position="153"/>
    </location>
</feature>
<keyword evidence="2" id="KW-1133">Transmembrane helix</keyword>
<evidence type="ECO:0000256" key="1">
    <source>
        <dbReference type="SAM" id="MobiDB-lite"/>
    </source>
</evidence>
<comment type="caution">
    <text evidence="3">The sequence shown here is derived from an EMBL/GenBank/DDBJ whole genome shotgun (WGS) entry which is preliminary data.</text>
</comment>
<evidence type="ECO:0000313" key="4">
    <source>
        <dbReference type="Proteomes" id="UP001175000"/>
    </source>
</evidence>
<feature type="region of interest" description="Disordered" evidence="1">
    <location>
        <begin position="196"/>
        <end position="215"/>
    </location>
</feature>
<evidence type="ECO:0000313" key="3">
    <source>
        <dbReference type="EMBL" id="KAK0613370.1"/>
    </source>
</evidence>
<keyword evidence="4" id="KW-1185">Reference proteome</keyword>
<organism evidence="3 4">
    <name type="scientific">Immersiella caudata</name>
    <dbReference type="NCBI Taxonomy" id="314043"/>
    <lineage>
        <taxon>Eukaryota</taxon>
        <taxon>Fungi</taxon>
        <taxon>Dikarya</taxon>
        <taxon>Ascomycota</taxon>
        <taxon>Pezizomycotina</taxon>
        <taxon>Sordariomycetes</taxon>
        <taxon>Sordariomycetidae</taxon>
        <taxon>Sordariales</taxon>
        <taxon>Lasiosphaeriaceae</taxon>
        <taxon>Immersiella</taxon>
    </lineage>
</organism>
<accession>A0AA40BTS5</accession>
<keyword evidence="2" id="KW-0812">Transmembrane</keyword>
<sequence>MISVSFQHTLDNEHDLRPQGKEAAGPGPELIVRRIGGTILVNPPTSPWWSIKQPRVSLSQRHGGILIEQTVNIYVHVLDAGPGTWAMRNIPALHLRLTSLLLPIGWLLFPYWYLRLRAGPGIMSSHVHGMELPRGESASQRQRLGPTRDTSDAAPGIQARARICRAICFFLRVLLDRHSSRLGACYATAKTHRREVSKWNRTETESGSSWPCVKP</sequence>
<reference evidence="3" key="1">
    <citation type="submission" date="2023-06" db="EMBL/GenBank/DDBJ databases">
        <title>Genome-scale phylogeny and comparative genomics of the fungal order Sordariales.</title>
        <authorList>
            <consortium name="Lawrence Berkeley National Laboratory"/>
            <person name="Hensen N."/>
            <person name="Bonometti L."/>
            <person name="Westerberg I."/>
            <person name="Brannstrom I.O."/>
            <person name="Guillou S."/>
            <person name="Cros-Aarteil S."/>
            <person name="Calhoun S."/>
            <person name="Haridas S."/>
            <person name="Kuo A."/>
            <person name="Mondo S."/>
            <person name="Pangilinan J."/>
            <person name="Riley R."/>
            <person name="Labutti K."/>
            <person name="Andreopoulos B."/>
            <person name="Lipzen A."/>
            <person name="Chen C."/>
            <person name="Yanf M."/>
            <person name="Daum C."/>
            <person name="Ng V."/>
            <person name="Clum A."/>
            <person name="Steindorff A."/>
            <person name="Ohm R."/>
            <person name="Martin F."/>
            <person name="Silar P."/>
            <person name="Natvig D."/>
            <person name="Lalanne C."/>
            <person name="Gautier V."/>
            <person name="Ament-Velasquez S.L."/>
            <person name="Kruys A."/>
            <person name="Hutchinson M.I."/>
            <person name="Powell A.J."/>
            <person name="Barry K."/>
            <person name="Miller A.N."/>
            <person name="Grigoriev I.V."/>
            <person name="Debuchy R."/>
            <person name="Gladieux P."/>
            <person name="Thoren M.H."/>
            <person name="Johannesson H."/>
        </authorList>
    </citation>
    <scope>NUCLEOTIDE SEQUENCE</scope>
    <source>
        <strain evidence="3">CBS 606.72</strain>
    </source>
</reference>
<dbReference type="Proteomes" id="UP001175000">
    <property type="component" value="Unassembled WGS sequence"/>
</dbReference>
<keyword evidence="2" id="KW-0472">Membrane</keyword>
<gene>
    <name evidence="3" type="ORF">B0T14DRAFT_277573</name>
</gene>
<dbReference type="AlphaFoldDB" id="A0AA40BTS5"/>
<name>A0AA40BTS5_9PEZI</name>
<evidence type="ECO:0000256" key="2">
    <source>
        <dbReference type="SAM" id="Phobius"/>
    </source>
</evidence>
<dbReference type="EMBL" id="JAULSU010000006">
    <property type="protein sequence ID" value="KAK0613370.1"/>
    <property type="molecule type" value="Genomic_DNA"/>
</dbReference>
<protein>
    <submittedName>
        <fullName evidence="3">Uncharacterized protein</fullName>
    </submittedName>
</protein>
<feature type="transmembrane region" description="Helical" evidence="2">
    <location>
        <begin position="93"/>
        <end position="114"/>
    </location>
</feature>